<dbReference type="SUPFAM" id="SSF56801">
    <property type="entry name" value="Acetyl-CoA synthetase-like"/>
    <property type="match status" value="1"/>
</dbReference>
<dbReference type="Pfam" id="PF03015">
    <property type="entry name" value="Sterile"/>
    <property type="match status" value="1"/>
</dbReference>
<feature type="non-terminal residue" evidence="2">
    <location>
        <position position="250"/>
    </location>
</feature>
<dbReference type="CDD" id="cd09071">
    <property type="entry name" value="FAR_C"/>
    <property type="match status" value="1"/>
</dbReference>
<feature type="domain" description="Fatty acyl-CoA reductase C-terminal" evidence="1">
    <location>
        <begin position="112"/>
        <end position="170"/>
    </location>
</feature>
<dbReference type="InterPro" id="IPR033640">
    <property type="entry name" value="FAR_C"/>
</dbReference>
<dbReference type="Gene3D" id="3.40.50.12780">
    <property type="entry name" value="N-terminal domain of ligase-like"/>
    <property type="match status" value="1"/>
</dbReference>
<evidence type="ECO:0000313" key="2">
    <source>
        <dbReference type="EMBL" id="GAG39760.1"/>
    </source>
</evidence>
<comment type="caution">
    <text evidence="2">The sequence shown here is derived from an EMBL/GenBank/DDBJ whole genome shotgun (WGS) entry which is preliminary data.</text>
</comment>
<sequence length="250" mass="29004">YQLCSGDMNPTRLGRLVTLLGLYKRKHFRQKTSGSRFLNEMASRMEAQAVSPEGFEKYSLPMLHKATQRVADFLDKVPPSRLGPLRGMAEQVKEAVEQFEAFAKKGEDEYYTFRPFMVDNRYVFRADNTRALFQRIDPADRELLPWSPETIDWYDYWLNIHLPGLRKWVFPRLEEGDKPKPRRVYTYASLIELFNAATKNHAGRVALRIERKGREERYTYGDLRECALRAAGFLTEKGVKAGERVGLLSG</sequence>
<organism evidence="2">
    <name type="scientific">marine sediment metagenome</name>
    <dbReference type="NCBI Taxonomy" id="412755"/>
    <lineage>
        <taxon>unclassified sequences</taxon>
        <taxon>metagenomes</taxon>
        <taxon>ecological metagenomes</taxon>
    </lineage>
</organism>
<evidence type="ECO:0000259" key="1">
    <source>
        <dbReference type="Pfam" id="PF03015"/>
    </source>
</evidence>
<dbReference type="AlphaFoldDB" id="X0X9L5"/>
<accession>X0X9L5</accession>
<proteinExistence type="predicted"/>
<gene>
    <name evidence="2" type="ORF">S01H1_65786</name>
</gene>
<name>X0X9L5_9ZZZZ</name>
<reference evidence="2" key="1">
    <citation type="journal article" date="2014" name="Front. Microbiol.">
        <title>High frequency of phylogenetically diverse reductive dehalogenase-homologous genes in deep subseafloor sedimentary metagenomes.</title>
        <authorList>
            <person name="Kawai M."/>
            <person name="Futagami T."/>
            <person name="Toyoda A."/>
            <person name="Takaki Y."/>
            <person name="Nishi S."/>
            <person name="Hori S."/>
            <person name="Arai W."/>
            <person name="Tsubouchi T."/>
            <person name="Morono Y."/>
            <person name="Uchiyama I."/>
            <person name="Ito T."/>
            <person name="Fujiyama A."/>
            <person name="Inagaki F."/>
            <person name="Takami H."/>
        </authorList>
    </citation>
    <scope>NUCLEOTIDE SEQUENCE</scope>
    <source>
        <strain evidence="2">Expedition CK06-06</strain>
    </source>
</reference>
<feature type="non-terminal residue" evidence="2">
    <location>
        <position position="1"/>
    </location>
</feature>
<protein>
    <recommendedName>
        <fullName evidence="1">Fatty acyl-CoA reductase C-terminal domain-containing protein</fullName>
    </recommendedName>
</protein>
<dbReference type="InterPro" id="IPR042099">
    <property type="entry name" value="ANL_N_sf"/>
</dbReference>
<dbReference type="EMBL" id="BARS01043454">
    <property type="protein sequence ID" value="GAG39760.1"/>
    <property type="molecule type" value="Genomic_DNA"/>
</dbReference>